<dbReference type="Proteomes" id="UP000494120">
    <property type="component" value="Unassembled WGS sequence"/>
</dbReference>
<dbReference type="Proteomes" id="UP000494301">
    <property type="component" value="Unassembled WGS sequence"/>
</dbReference>
<dbReference type="EMBL" id="CABWIL020000005">
    <property type="protein sequence ID" value="CAB3962513.1"/>
    <property type="molecule type" value="Genomic_DNA"/>
</dbReference>
<dbReference type="RefSeq" id="WP_122949888.1">
    <property type="nucleotide sequence ID" value="NZ_CABVQG010000039.1"/>
</dbReference>
<evidence type="ECO:0000313" key="3">
    <source>
        <dbReference type="Proteomes" id="UP000494120"/>
    </source>
</evidence>
<dbReference type="EMBL" id="CABVQG010000039">
    <property type="protein sequence ID" value="VWD28859.1"/>
    <property type="molecule type" value="Genomic_DNA"/>
</dbReference>
<sequence>MPTLTIEPLEPHERARLRGMKGGGLLIVVVALVFTAVPVGLVFLTERMAFPLLTFLWVAGIVVITSLSVYLIGKWYEHKVSLDLKANRKFVLDTTVARLDVRRVGGVPSYYLLIADDGPDVPRRRFDVDQDTIDNLRNGERVRIAFVPNSGRVLEIESATYRHRI</sequence>
<name>A0A6J5IWU1_9BURK</name>
<keyword evidence="3" id="KW-1185">Reference proteome</keyword>
<protein>
    <submittedName>
        <fullName evidence="1">Uncharacterized protein</fullName>
    </submittedName>
</protein>
<gene>
    <name evidence="2" type="ORF">BLA17378_07170</name>
    <name evidence="1" type="ORF">BLA3211_01856</name>
</gene>
<evidence type="ECO:0000313" key="1">
    <source>
        <dbReference type="EMBL" id="CAB3962513.1"/>
    </source>
</evidence>
<evidence type="ECO:0000313" key="4">
    <source>
        <dbReference type="Proteomes" id="UP000494301"/>
    </source>
</evidence>
<accession>A0A6J5IWU1</accession>
<proteinExistence type="predicted"/>
<dbReference type="AlphaFoldDB" id="A0A6J5IWU1"/>
<reference evidence="1 4" key="1">
    <citation type="submission" date="2020-04" db="EMBL/GenBank/DDBJ databases">
        <authorList>
            <person name="Depoorter E."/>
        </authorList>
    </citation>
    <scope>NUCLEOTIDE SEQUENCE [LARGE SCALE GENOMIC DNA]</scope>
    <source>
        <strain evidence="1 4">BCC0217</strain>
        <strain evidence="2 3">R-17378</strain>
    </source>
</reference>
<evidence type="ECO:0000313" key="2">
    <source>
        <dbReference type="EMBL" id="VWD28859.1"/>
    </source>
</evidence>
<organism evidence="1 4">
    <name type="scientific">Burkholderia aenigmatica</name>
    <dbReference type="NCBI Taxonomy" id="2015348"/>
    <lineage>
        <taxon>Bacteria</taxon>
        <taxon>Pseudomonadati</taxon>
        <taxon>Pseudomonadota</taxon>
        <taxon>Betaproteobacteria</taxon>
        <taxon>Burkholderiales</taxon>
        <taxon>Burkholderiaceae</taxon>
        <taxon>Burkholderia</taxon>
        <taxon>Burkholderia cepacia complex</taxon>
    </lineage>
</organism>